<dbReference type="Pfam" id="PF14016">
    <property type="entry name" value="DUF4232"/>
    <property type="match status" value="1"/>
</dbReference>
<feature type="region of interest" description="Disordered" evidence="1">
    <location>
        <begin position="22"/>
        <end position="42"/>
    </location>
</feature>
<accession>A0A4R5CZJ5</accession>
<keyword evidence="2" id="KW-0732">Signal</keyword>
<dbReference type="OrthoDB" id="5175658at2"/>
<comment type="caution">
    <text evidence="4">The sequence shown here is derived from an EMBL/GenBank/DDBJ whole genome shotgun (WGS) entry which is preliminary data.</text>
</comment>
<dbReference type="Proteomes" id="UP000294739">
    <property type="component" value="Unassembled WGS sequence"/>
</dbReference>
<dbReference type="AlphaFoldDB" id="A0A4R5CZJ5"/>
<evidence type="ECO:0000256" key="1">
    <source>
        <dbReference type="SAM" id="MobiDB-lite"/>
    </source>
</evidence>
<evidence type="ECO:0000259" key="3">
    <source>
        <dbReference type="Pfam" id="PF14016"/>
    </source>
</evidence>
<protein>
    <submittedName>
        <fullName evidence="4">DUF4232 domain-containing protein</fullName>
    </submittedName>
</protein>
<feature type="chain" id="PRO_5038830122" evidence="2">
    <location>
        <begin position="23"/>
        <end position="397"/>
    </location>
</feature>
<keyword evidence="5" id="KW-1185">Reference proteome</keyword>
<reference evidence="4 5" key="1">
    <citation type="submission" date="2019-03" db="EMBL/GenBank/DDBJ databases">
        <title>Draft genome sequences of novel Actinobacteria.</title>
        <authorList>
            <person name="Sahin N."/>
            <person name="Ay H."/>
            <person name="Saygin H."/>
        </authorList>
    </citation>
    <scope>NUCLEOTIDE SEQUENCE [LARGE SCALE GENOMIC DNA]</scope>
    <source>
        <strain evidence="4 5">5K138</strain>
    </source>
</reference>
<dbReference type="InterPro" id="IPR025326">
    <property type="entry name" value="DUF4232"/>
</dbReference>
<dbReference type="PROSITE" id="PS51257">
    <property type="entry name" value="PROKAR_LIPOPROTEIN"/>
    <property type="match status" value="1"/>
</dbReference>
<proteinExistence type="predicted"/>
<dbReference type="InParanoid" id="A0A4R5CZJ5"/>
<feature type="domain" description="DUF4232" evidence="3">
    <location>
        <begin position="230"/>
        <end position="356"/>
    </location>
</feature>
<sequence length="397" mass="40397">MRLRPVRVLVLVVAAAAGLAGCADPAADPRSDSAEPTGPTPADLVERARALSGVDEVSLVYVDPEGTEHDTPPEDASDRAGWVARIGIVHEIELGAGWVAETVTELRPEEVAGARPAVEIWSYPDAVAEVAALAYPLAADGADPVREAFLMASIPGVVSAAFDGRGADVQVGDESDLAKAGDVAAVHGLAVDTVSTADGTATLAVADVAPRPEPITVPLPWPDDPAAPDCAPGQLFPAIAGHDAATGHRAMMVTATNVGAEPCAVEGYPELAFRAIDERALDVTVAPGPSFMAQDPGATRVVVPPGARVVAVVGWNAMPTAEYPEGSGNRPASTAEVLLSPTAGGEPAELPLASHHLTPEQAQATDLAGSWDPITTLDIVDGGVVEVTAWAPEGTSP</sequence>
<dbReference type="RefSeq" id="WP_131897903.1">
    <property type="nucleotide sequence ID" value="NZ_SMKZ01000032.1"/>
</dbReference>
<evidence type="ECO:0000313" key="4">
    <source>
        <dbReference type="EMBL" id="TDE03385.1"/>
    </source>
</evidence>
<dbReference type="EMBL" id="SMKZ01000032">
    <property type="protein sequence ID" value="TDE03385.1"/>
    <property type="molecule type" value="Genomic_DNA"/>
</dbReference>
<organism evidence="4 5">
    <name type="scientific">Jiangella asiatica</name>
    <dbReference type="NCBI Taxonomy" id="2530372"/>
    <lineage>
        <taxon>Bacteria</taxon>
        <taxon>Bacillati</taxon>
        <taxon>Actinomycetota</taxon>
        <taxon>Actinomycetes</taxon>
        <taxon>Jiangellales</taxon>
        <taxon>Jiangellaceae</taxon>
        <taxon>Jiangella</taxon>
    </lineage>
</organism>
<name>A0A4R5CZJ5_9ACTN</name>
<evidence type="ECO:0000313" key="5">
    <source>
        <dbReference type="Proteomes" id="UP000294739"/>
    </source>
</evidence>
<evidence type="ECO:0000256" key="2">
    <source>
        <dbReference type="SAM" id="SignalP"/>
    </source>
</evidence>
<gene>
    <name evidence="4" type="ORF">E1269_20310</name>
</gene>
<feature type="signal peptide" evidence="2">
    <location>
        <begin position="1"/>
        <end position="22"/>
    </location>
</feature>